<dbReference type="PANTHER" id="PTHR33625:SF3">
    <property type="entry name" value="OS04G0550700 PROTEIN"/>
    <property type="match status" value="1"/>
</dbReference>
<feature type="transmembrane region" description="Helical" evidence="1">
    <location>
        <begin position="288"/>
        <end position="308"/>
    </location>
</feature>
<dbReference type="Proteomes" id="UP000012960">
    <property type="component" value="Unplaced"/>
</dbReference>
<dbReference type="EnsemblPlants" id="Ma05_t15270.1">
    <property type="protein sequence ID" value="Ma05_p15270.1"/>
    <property type="gene ID" value="Ma05_g15270"/>
</dbReference>
<gene>
    <name evidence="2" type="ORF">GSMUA_267360.1</name>
</gene>
<evidence type="ECO:0000256" key="1">
    <source>
        <dbReference type="SAM" id="Phobius"/>
    </source>
</evidence>
<protein>
    <submittedName>
        <fullName evidence="2">(wild Malaysian banana) hypothetical protein</fullName>
    </submittedName>
</protein>
<sequence>MRKSTVTSGGRMLRAVGTQVGGGDLNGAGRAAKPTRVVVVSSPTATSPPGSPPWTSASARGWCSLPWFADGEDWERGDSGAADEIGVSERYVFETEPSKEEAEEAVSALQRFLVPVTLPQVAEDGSPISVQGVVEKEIVSIDEFERGCSAEFSTESESDWIEPAMHLFSSNSSQSKQCEKVYDAFNLLKISPSIQRMVVSLSSDKAIWDAVMKNEAVQELKKCFCEVGDDDGTASADGDPDIAIGSLRWILHSTKAKVREFIDHITRLMNEIFHSQGTDDKTDSFNDAVRSSFMLSVMVFIVVVVIRIQRS</sequence>
<dbReference type="OMA" id="WIEPAMH"/>
<dbReference type="Gramene" id="Ma05_t15270.1">
    <property type="protein sequence ID" value="Ma05_p15270.1"/>
    <property type="gene ID" value="Ma05_g15270"/>
</dbReference>
<evidence type="ECO:0000313" key="4">
    <source>
        <dbReference type="Proteomes" id="UP000012960"/>
    </source>
</evidence>
<reference evidence="2" key="1">
    <citation type="submission" date="2021-03" db="EMBL/GenBank/DDBJ databases">
        <authorList>
            <consortium name="Genoscope - CEA"/>
            <person name="William W."/>
        </authorList>
    </citation>
    <scope>NUCLEOTIDE SEQUENCE</scope>
    <source>
        <strain evidence="2">Doubled-haploid Pahang</strain>
    </source>
</reference>
<reference evidence="3" key="2">
    <citation type="submission" date="2021-05" db="UniProtKB">
        <authorList>
            <consortium name="EnsemblPlants"/>
        </authorList>
    </citation>
    <scope>IDENTIFICATION</scope>
    <source>
        <strain evidence="3">subsp. malaccensis</strain>
    </source>
</reference>
<accession>A0A804J4N6</accession>
<dbReference type="InParanoid" id="A0A804J4N6"/>
<keyword evidence="1" id="KW-0472">Membrane</keyword>
<name>A0A804J4N6_MUSAM</name>
<keyword evidence="1" id="KW-0812">Transmembrane</keyword>
<dbReference type="AlphaFoldDB" id="A0A804J4N6"/>
<dbReference type="PANTHER" id="PTHR33625">
    <property type="entry name" value="OS08G0179900 PROTEIN"/>
    <property type="match status" value="1"/>
</dbReference>
<keyword evidence="1" id="KW-1133">Transmembrane helix</keyword>
<organism evidence="3 4">
    <name type="scientific">Musa acuminata subsp. malaccensis</name>
    <name type="common">Wild banana</name>
    <name type="synonym">Musa malaccensis</name>
    <dbReference type="NCBI Taxonomy" id="214687"/>
    <lineage>
        <taxon>Eukaryota</taxon>
        <taxon>Viridiplantae</taxon>
        <taxon>Streptophyta</taxon>
        <taxon>Embryophyta</taxon>
        <taxon>Tracheophyta</taxon>
        <taxon>Spermatophyta</taxon>
        <taxon>Magnoliopsida</taxon>
        <taxon>Liliopsida</taxon>
        <taxon>Zingiberales</taxon>
        <taxon>Musaceae</taxon>
        <taxon>Musa</taxon>
    </lineage>
</organism>
<dbReference type="EMBL" id="HG996470">
    <property type="protein sequence ID" value="CAG1838559.1"/>
    <property type="molecule type" value="Genomic_DNA"/>
</dbReference>
<proteinExistence type="predicted"/>
<dbReference type="FunCoup" id="A0A804J4N6">
    <property type="interactions" value="3190"/>
</dbReference>
<dbReference type="OrthoDB" id="737041at2759"/>
<evidence type="ECO:0000313" key="2">
    <source>
        <dbReference type="EMBL" id="CAG1838559.1"/>
    </source>
</evidence>
<keyword evidence="4" id="KW-1185">Reference proteome</keyword>
<evidence type="ECO:0000313" key="3">
    <source>
        <dbReference type="EnsemblPlants" id="Ma05_p15270.1"/>
    </source>
</evidence>